<evidence type="ECO:0008006" key="6">
    <source>
        <dbReference type="Google" id="ProtNLM"/>
    </source>
</evidence>
<protein>
    <recommendedName>
        <fullName evidence="6">Gram-positive cocci surface proteins LPxTG domain-containing protein</fullName>
    </recommendedName>
</protein>
<gene>
    <name evidence="4" type="ORF">BBK82_06270</name>
</gene>
<feature type="chain" id="PRO_5008537993" description="Gram-positive cocci surface proteins LPxTG domain-containing protein" evidence="3">
    <location>
        <begin position="29"/>
        <end position="240"/>
    </location>
</feature>
<accession>A0A1B2HDD5</accession>
<dbReference type="AlphaFoldDB" id="A0A1B2HDD5"/>
<sequence length="240" mass="24103">MRLTPLRTAGLAASAVAAVFALTTVATAKPAKPAPVSGDDRAVAYDGNVDIKHKDACTVGGLSGTPIEPGKFTFTGGVDQQDLDITGIPANTTITGVVVKGSDAYNVYLAPKLGELPWNDLRSPQNNGGQVPAISHWYACGVEKDQSSSSSATTTTTTTTSGTSTSTTTITISTTPATTSASSSATSAPSTTVTTTSAAVPVDEDDLASTGFGSAWLVGLGAALLAGGAAVLIVLRRRRA</sequence>
<proteinExistence type="predicted"/>
<dbReference type="Proteomes" id="UP000093053">
    <property type="component" value="Chromosome"/>
</dbReference>
<name>A0A1B2HDD5_9PSEU</name>
<evidence type="ECO:0000256" key="2">
    <source>
        <dbReference type="SAM" id="Phobius"/>
    </source>
</evidence>
<keyword evidence="2" id="KW-0812">Transmembrane</keyword>
<keyword evidence="2" id="KW-0472">Membrane</keyword>
<feature type="transmembrane region" description="Helical" evidence="2">
    <location>
        <begin position="215"/>
        <end position="235"/>
    </location>
</feature>
<evidence type="ECO:0000313" key="4">
    <source>
        <dbReference type="EMBL" id="ANZ35744.1"/>
    </source>
</evidence>
<organism evidence="4 5">
    <name type="scientific">Lentzea guizhouensis</name>
    <dbReference type="NCBI Taxonomy" id="1586287"/>
    <lineage>
        <taxon>Bacteria</taxon>
        <taxon>Bacillati</taxon>
        <taxon>Actinomycetota</taxon>
        <taxon>Actinomycetes</taxon>
        <taxon>Pseudonocardiales</taxon>
        <taxon>Pseudonocardiaceae</taxon>
        <taxon>Lentzea</taxon>
    </lineage>
</organism>
<feature type="region of interest" description="Disordered" evidence="1">
    <location>
        <begin position="147"/>
        <end position="197"/>
    </location>
</feature>
<evidence type="ECO:0000256" key="3">
    <source>
        <dbReference type="SAM" id="SignalP"/>
    </source>
</evidence>
<reference evidence="4 5" key="1">
    <citation type="submission" date="2016-07" db="EMBL/GenBank/DDBJ databases">
        <title>Complete genome sequence of the Lentzea guizhouensis DHS C013.</title>
        <authorList>
            <person name="Cao C."/>
        </authorList>
    </citation>
    <scope>NUCLEOTIDE SEQUENCE [LARGE SCALE GENOMIC DNA]</scope>
    <source>
        <strain evidence="4 5">DHS C013</strain>
    </source>
</reference>
<keyword evidence="2" id="KW-1133">Transmembrane helix</keyword>
<evidence type="ECO:0000313" key="5">
    <source>
        <dbReference type="Proteomes" id="UP000093053"/>
    </source>
</evidence>
<dbReference type="STRING" id="1586287.BBK82_06270"/>
<dbReference type="EMBL" id="CP016793">
    <property type="protein sequence ID" value="ANZ35744.1"/>
    <property type="molecule type" value="Genomic_DNA"/>
</dbReference>
<dbReference type="KEGG" id="led:BBK82_06270"/>
<keyword evidence="3" id="KW-0732">Signal</keyword>
<evidence type="ECO:0000256" key="1">
    <source>
        <dbReference type="SAM" id="MobiDB-lite"/>
    </source>
</evidence>
<keyword evidence="5" id="KW-1185">Reference proteome</keyword>
<dbReference type="NCBIfam" id="TIGR01167">
    <property type="entry name" value="LPXTG_anchor"/>
    <property type="match status" value="1"/>
</dbReference>
<feature type="signal peptide" evidence="3">
    <location>
        <begin position="1"/>
        <end position="28"/>
    </location>
</feature>